<comment type="subcellular location">
    <subcellularLocation>
        <location evidence="1">Cell envelope</location>
    </subcellularLocation>
</comment>
<proteinExistence type="predicted"/>
<dbReference type="InterPro" id="IPR032694">
    <property type="entry name" value="CopC/D"/>
</dbReference>
<feature type="domain" description="CopC" evidence="6">
    <location>
        <begin position="27"/>
        <end position="123"/>
    </location>
</feature>
<keyword evidence="2" id="KW-0479">Metal-binding</keyword>
<dbReference type="GO" id="GO:0042597">
    <property type="term" value="C:periplasmic space"/>
    <property type="evidence" value="ECO:0007669"/>
    <property type="project" value="InterPro"/>
</dbReference>
<evidence type="ECO:0000313" key="7">
    <source>
        <dbReference type="EMBL" id="TMI91046.1"/>
    </source>
</evidence>
<evidence type="ECO:0000256" key="1">
    <source>
        <dbReference type="ARBA" id="ARBA00004196"/>
    </source>
</evidence>
<dbReference type="PANTHER" id="PTHR34820">
    <property type="entry name" value="INNER MEMBRANE PROTEIN YEBZ"/>
    <property type="match status" value="1"/>
</dbReference>
<dbReference type="GO" id="GO:0030313">
    <property type="term" value="C:cell envelope"/>
    <property type="evidence" value="ECO:0007669"/>
    <property type="project" value="UniProtKB-SubCell"/>
</dbReference>
<dbReference type="PANTHER" id="PTHR34820:SF4">
    <property type="entry name" value="INNER MEMBRANE PROTEIN YEBZ"/>
    <property type="match status" value="1"/>
</dbReference>
<dbReference type="InterPro" id="IPR014755">
    <property type="entry name" value="Cu-Rt/internalin_Ig-like"/>
</dbReference>
<comment type="caution">
    <text evidence="7">The sequence shown here is derived from an EMBL/GenBank/DDBJ whole genome shotgun (WGS) entry which is preliminary data.</text>
</comment>
<evidence type="ECO:0000256" key="4">
    <source>
        <dbReference type="ARBA" id="ARBA00023008"/>
    </source>
</evidence>
<dbReference type="GO" id="GO:0046688">
    <property type="term" value="P:response to copper ion"/>
    <property type="evidence" value="ECO:0007669"/>
    <property type="project" value="InterPro"/>
</dbReference>
<feature type="signal peptide" evidence="5">
    <location>
        <begin position="1"/>
        <end position="23"/>
    </location>
</feature>
<evidence type="ECO:0000313" key="8">
    <source>
        <dbReference type="Proteomes" id="UP000318509"/>
    </source>
</evidence>
<name>A0A537K662_9BACT</name>
<protein>
    <recommendedName>
        <fullName evidence="6">CopC domain-containing protein</fullName>
    </recommendedName>
</protein>
<reference evidence="7 8" key="1">
    <citation type="journal article" date="2019" name="Nat. Microbiol.">
        <title>Mediterranean grassland soil C-N compound turnover is dependent on rainfall and depth, and is mediated by genomically divergent microorganisms.</title>
        <authorList>
            <person name="Diamond S."/>
            <person name="Andeer P.F."/>
            <person name="Li Z."/>
            <person name="Crits-Christoph A."/>
            <person name="Burstein D."/>
            <person name="Anantharaman K."/>
            <person name="Lane K.R."/>
            <person name="Thomas B.C."/>
            <person name="Pan C."/>
            <person name="Northen T.R."/>
            <person name="Banfield J.F."/>
        </authorList>
    </citation>
    <scope>NUCLEOTIDE SEQUENCE [LARGE SCALE GENOMIC DNA]</scope>
    <source>
        <strain evidence="7">NP_3</strain>
    </source>
</reference>
<organism evidence="7 8">
    <name type="scientific">Candidatus Segetimicrobium genomatis</name>
    <dbReference type="NCBI Taxonomy" id="2569760"/>
    <lineage>
        <taxon>Bacteria</taxon>
        <taxon>Bacillati</taxon>
        <taxon>Candidatus Sysuimicrobiota</taxon>
        <taxon>Candidatus Sysuimicrobiia</taxon>
        <taxon>Candidatus Sysuimicrobiales</taxon>
        <taxon>Candidatus Segetimicrobiaceae</taxon>
        <taxon>Candidatus Segetimicrobium</taxon>
    </lineage>
</organism>
<evidence type="ECO:0000256" key="2">
    <source>
        <dbReference type="ARBA" id="ARBA00022723"/>
    </source>
</evidence>
<evidence type="ECO:0000256" key="5">
    <source>
        <dbReference type="SAM" id="SignalP"/>
    </source>
</evidence>
<dbReference type="AlphaFoldDB" id="A0A537K662"/>
<dbReference type="GO" id="GO:0006825">
    <property type="term" value="P:copper ion transport"/>
    <property type="evidence" value="ECO:0007669"/>
    <property type="project" value="InterPro"/>
</dbReference>
<feature type="chain" id="PRO_5022185175" description="CopC domain-containing protein" evidence="5">
    <location>
        <begin position="24"/>
        <end position="249"/>
    </location>
</feature>
<evidence type="ECO:0000259" key="6">
    <source>
        <dbReference type="Pfam" id="PF04234"/>
    </source>
</evidence>
<dbReference type="GO" id="GO:0005507">
    <property type="term" value="F:copper ion binding"/>
    <property type="evidence" value="ECO:0007669"/>
    <property type="project" value="InterPro"/>
</dbReference>
<sequence length="249" mass="26564">MNTFRITAACVMLATVLSRPAPPAWGHAALVKSVPANGASLTKAPPVIRAWFNDELAVKGSTLKLFDPRQKQIAAGGVDTSVKTHDVMKIVPPHLASGTYVVRWHAISADDNNVEQGSFRFSVGAGALAPRPPAAGLPPLHLIAPANNPRLRNPVALIIETPGDISRLTLGGGMAGMSRMGPRVHLHVVVDNATFMPWAKQLTRVGSHRYRFELPSLSTGTHTIKVYWGDNTTHRPAGAVHTAHCTIVG</sequence>
<evidence type="ECO:0000256" key="3">
    <source>
        <dbReference type="ARBA" id="ARBA00022729"/>
    </source>
</evidence>
<dbReference type="Pfam" id="PF04234">
    <property type="entry name" value="CopC"/>
    <property type="match status" value="1"/>
</dbReference>
<keyword evidence="3 5" id="KW-0732">Signal</keyword>
<dbReference type="SUPFAM" id="SSF81296">
    <property type="entry name" value="E set domains"/>
    <property type="match status" value="1"/>
</dbReference>
<gene>
    <name evidence="7" type="ORF">E6H00_05000</name>
</gene>
<dbReference type="Gene3D" id="2.60.40.1220">
    <property type="match status" value="1"/>
</dbReference>
<accession>A0A537K662</accession>
<keyword evidence="4" id="KW-0186">Copper</keyword>
<dbReference type="GO" id="GO:0005886">
    <property type="term" value="C:plasma membrane"/>
    <property type="evidence" value="ECO:0007669"/>
    <property type="project" value="TreeGrafter"/>
</dbReference>
<dbReference type="Proteomes" id="UP000318509">
    <property type="component" value="Unassembled WGS sequence"/>
</dbReference>
<dbReference type="InterPro" id="IPR014756">
    <property type="entry name" value="Ig_E-set"/>
</dbReference>
<dbReference type="EMBL" id="VBAK01000105">
    <property type="protein sequence ID" value="TMI91046.1"/>
    <property type="molecule type" value="Genomic_DNA"/>
</dbReference>
<dbReference type="InterPro" id="IPR007348">
    <property type="entry name" value="CopC_dom"/>
</dbReference>